<proteinExistence type="predicted"/>
<dbReference type="STRING" id="51642.NSMM_190014"/>
<accession>A0A1G5SBY5</accession>
<sequence>MSDIRIHKTGEPDVIASSDGKLTLSVPIQIKRRSGRKLVTLPNGETAKARPWHTAATPLQLALARGHRWLAMLESGGVKSLKEIAVHEGVDSSYVSRMINLTTLTPDIVAAILDDVLPNDITLFDLAVDPPALWEEQRARISCDSFTRTITVYSR</sequence>
<dbReference type="Gene3D" id="1.10.10.2830">
    <property type="match status" value="1"/>
</dbReference>
<gene>
    <name evidence="1" type="ORF">NSMM_190014</name>
</gene>
<reference evidence="1 2" key="1">
    <citation type="submission" date="2016-10" db="EMBL/GenBank/DDBJ databases">
        <authorList>
            <person name="de Groot N.N."/>
        </authorList>
    </citation>
    <scope>NUCLEOTIDE SEQUENCE [LARGE SCALE GENOMIC DNA]</scope>
    <source>
        <strain evidence="1">1</strain>
    </source>
</reference>
<dbReference type="Proteomes" id="UP000198729">
    <property type="component" value="Unassembled WGS sequence"/>
</dbReference>
<dbReference type="RefSeq" id="WP_090284018.1">
    <property type="nucleotide sequence ID" value="NZ_FMWO01000024.1"/>
</dbReference>
<dbReference type="OrthoDB" id="6009779at2"/>
<organism evidence="1 2">
    <name type="scientific">Nitrosomonas mobilis</name>
    <dbReference type="NCBI Taxonomy" id="51642"/>
    <lineage>
        <taxon>Bacteria</taxon>
        <taxon>Pseudomonadati</taxon>
        <taxon>Pseudomonadota</taxon>
        <taxon>Betaproteobacteria</taxon>
        <taxon>Nitrosomonadales</taxon>
        <taxon>Nitrosomonadaceae</taxon>
        <taxon>Nitrosomonas</taxon>
    </lineage>
</organism>
<name>A0A1G5SBY5_9PROT</name>
<keyword evidence="2" id="KW-1185">Reference proteome</keyword>
<dbReference type="AlphaFoldDB" id="A0A1G5SBY5"/>
<evidence type="ECO:0000313" key="1">
    <source>
        <dbReference type="EMBL" id="SCZ84497.1"/>
    </source>
</evidence>
<dbReference type="SUPFAM" id="SSF109709">
    <property type="entry name" value="KorB DNA-binding domain-like"/>
    <property type="match status" value="1"/>
</dbReference>
<dbReference type="EMBL" id="FMWO01000024">
    <property type="protein sequence ID" value="SCZ84497.1"/>
    <property type="molecule type" value="Genomic_DNA"/>
</dbReference>
<protein>
    <submittedName>
        <fullName evidence="1">LacI family regulatory protein</fullName>
    </submittedName>
</protein>
<evidence type="ECO:0000313" key="2">
    <source>
        <dbReference type="Proteomes" id="UP000198729"/>
    </source>
</evidence>